<evidence type="ECO:0000313" key="4">
    <source>
        <dbReference type="Proteomes" id="UP000596742"/>
    </source>
</evidence>
<dbReference type="InterPro" id="IPR000315">
    <property type="entry name" value="Znf_B-box"/>
</dbReference>
<evidence type="ECO:0000259" key="2">
    <source>
        <dbReference type="PROSITE" id="PS50119"/>
    </source>
</evidence>
<protein>
    <recommendedName>
        <fullName evidence="2">B box-type domain-containing protein</fullName>
    </recommendedName>
</protein>
<dbReference type="PANTHER" id="PTHR25462">
    <property type="entry name" value="BONUS, ISOFORM C-RELATED"/>
    <property type="match status" value="1"/>
</dbReference>
<sequence length="287" mass="32997">MAQTAASTCEICTGGPGEYYCQQCDQSFCGGCKLSHLRMKISKNHTFLSGPNINKEEKLFCTEHEEIYFFYCQDCDTPVCRICSVEKHSRHLMTDLTKSTAKLRSELVKTIESKIATSSQTVSKIERETKTYREEVKAVIKTITDDGKYLKNLIDKKVDSFVKLVQDEEHKALQNMSTINKFYKGVFENCQQWQKNITEMETIADVLLLQKLKKLKVDSDNIDLKQVPERSSVSYINKKPSGTEIDSLFGELQFKEGKAVMGKTENQQNTRPKETQKMYKYACQYCR</sequence>
<feature type="domain" description="B box-type" evidence="2">
    <location>
        <begin position="56"/>
        <end position="96"/>
    </location>
</feature>
<keyword evidence="1" id="KW-0479">Metal-binding</keyword>
<dbReference type="CDD" id="cd19757">
    <property type="entry name" value="Bbox1"/>
    <property type="match status" value="1"/>
</dbReference>
<name>A0A8B6FJU1_MYTGA</name>
<dbReference type="SMART" id="SM00336">
    <property type="entry name" value="BBOX"/>
    <property type="match status" value="2"/>
</dbReference>
<feature type="domain" description="B box-type" evidence="2">
    <location>
        <begin position="4"/>
        <end position="50"/>
    </location>
</feature>
<evidence type="ECO:0000313" key="3">
    <source>
        <dbReference type="EMBL" id="VDI50317.1"/>
    </source>
</evidence>
<keyword evidence="1" id="KW-0862">Zinc</keyword>
<dbReference type="Gene3D" id="3.30.160.60">
    <property type="entry name" value="Classic Zinc Finger"/>
    <property type="match status" value="1"/>
</dbReference>
<evidence type="ECO:0000256" key="1">
    <source>
        <dbReference type="PROSITE-ProRule" id="PRU00024"/>
    </source>
</evidence>
<dbReference type="PROSITE" id="PS50119">
    <property type="entry name" value="ZF_BBOX"/>
    <property type="match status" value="2"/>
</dbReference>
<dbReference type="InterPro" id="IPR047153">
    <property type="entry name" value="TRIM45/56/19-like"/>
</dbReference>
<dbReference type="EMBL" id="UYJE01006933">
    <property type="protein sequence ID" value="VDI50317.1"/>
    <property type="molecule type" value="Genomic_DNA"/>
</dbReference>
<dbReference type="OrthoDB" id="6071517at2759"/>
<accession>A0A8B6FJU1</accession>
<dbReference type="Proteomes" id="UP000596742">
    <property type="component" value="Unassembled WGS sequence"/>
</dbReference>
<keyword evidence="4" id="KW-1185">Reference proteome</keyword>
<reference evidence="3" key="1">
    <citation type="submission" date="2018-11" db="EMBL/GenBank/DDBJ databases">
        <authorList>
            <person name="Alioto T."/>
            <person name="Alioto T."/>
        </authorList>
    </citation>
    <scope>NUCLEOTIDE SEQUENCE</scope>
</reference>
<dbReference type="SUPFAM" id="SSF57845">
    <property type="entry name" value="B-box zinc-binding domain"/>
    <property type="match status" value="1"/>
</dbReference>
<dbReference type="PANTHER" id="PTHR25462:SF296">
    <property type="entry name" value="MEIOTIC P26, ISOFORM F"/>
    <property type="match status" value="1"/>
</dbReference>
<keyword evidence="1" id="KW-0863">Zinc-finger</keyword>
<gene>
    <name evidence="3" type="ORF">MGAL_10B031479</name>
</gene>
<proteinExistence type="predicted"/>
<organism evidence="3 4">
    <name type="scientific">Mytilus galloprovincialis</name>
    <name type="common">Mediterranean mussel</name>
    <dbReference type="NCBI Taxonomy" id="29158"/>
    <lineage>
        <taxon>Eukaryota</taxon>
        <taxon>Metazoa</taxon>
        <taxon>Spiralia</taxon>
        <taxon>Lophotrochozoa</taxon>
        <taxon>Mollusca</taxon>
        <taxon>Bivalvia</taxon>
        <taxon>Autobranchia</taxon>
        <taxon>Pteriomorphia</taxon>
        <taxon>Mytilida</taxon>
        <taxon>Mytiloidea</taxon>
        <taxon>Mytilidae</taxon>
        <taxon>Mytilinae</taxon>
        <taxon>Mytilus</taxon>
    </lineage>
</organism>
<dbReference type="Pfam" id="PF00643">
    <property type="entry name" value="zf-B_box"/>
    <property type="match status" value="1"/>
</dbReference>
<dbReference type="AlphaFoldDB" id="A0A8B6FJU1"/>
<feature type="non-terminal residue" evidence="3">
    <location>
        <position position="1"/>
    </location>
</feature>
<dbReference type="GO" id="GO:0008270">
    <property type="term" value="F:zinc ion binding"/>
    <property type="evidence" value="ECO:0007669"/>
    <property type="project" value="UniProtKB-KW"/>
</dbReference>
<comment type="caution">
    <text evidence="3">The sequence shown here is derived from an EMBL/GenBank/DDBJ whole genome shotgun (WGS) entry which is preliminary data.</text>
</comment>